<protein>
    <submittedName>
        <fullName evidence="1">Uncharacterized protein</fullName>
    </submittedName>
</protein>
<feature type="non-terminal residue" evidence="1">
    <location>
        <position position="1"/>
    </location>
</feature>
<reference evidence="1 2" key="1">
    <citation type="journal article" date="2018" name="Sci. Data">
        <title>The draft genome sequence of cork oak.</title>
        <authorList>
            <person name="Ramos A.M."/>
            <person name="Usie A."/>
            <person name="Barbosa P."/>
            <person name="Barros P.M."/>
            <person name="Capote T."/>
            <person name="Chaves I."/>
            <person name="Simoes F."/>
            <person name="Abreu I."/>
            <person name="Carrasquinho I."/>
            <person name="Faro C."/>
            <person name="Guimaraes J.B."/>
            <person name="Mendonca D."/>
            <person name="Nobrega F."/>
            <person name="Rodrigues L."/>
            <person name="Saibo N.J.M."/>
            <person name="Varela M.C."/>
            <person name="Egas C."/>
            <person name="Matos J."/>
            <person name="Miguel C.M."/>
            <person name="Oliveira M.M."/>
            <person name="Ricardo C.P."/>
            <person name="Goncalves S."/>
        </authorList>
    </citation>
    <scope>NUCLEOTIDE SEQUENCE [LARGE SCALE GENOMIC DNA]</scope>
    <source>
        <strain evidence="2">cv. HL8</strain>
    </source>
</reference>
<organism evidence="1 2">
    <name type="scientific">Quercus suber</name>
    <name type="common">Cork oak</name>
    <dbReference type="NCBI Taxonomy" id="58331"/>
    <lineage>
        <taxon>Eukaryota</taxon>
        <taxon>Viridiplantae</taxon>
        <taxon>Streptophyta</taxon>
        <taxon>Embryophyta</taxon>
        <taxon>Tracheophyta</taxon>
        <taxon>Spermatophyta</taxon>
        <taxon>Magnoliopsida</taxon>
        <taxon>eudicotyledons</taxon>
        <taxon>Gunneridae</taxon>
        <taxon>Pentapetalae</taxon>
        <taxon>rosids</taxon>
        <taxon>fabids</taxon>
        <taxon>Fagales</taxon>
        <taxon>Fagaceae</taxon>
        <taxon>Quercus</taxon>
    </lineage>
</organism>
<dbReference type="SUPFAM" id="SSF52058">
    <property type="entry name" value="L domain-like"/>
    <property type="match status" value="1"/>
</dbReference>
<evidence type="ECO:0000313" key="1">
    <source>
        <dbReference type="EMBL" id="KAK7847075.1"/>
    </source>
</evidence>
<dbReference type="Gene3D" id="3.80.10.10">
    <property type="entry name" value="Ribonuclease Inhibitor"/>
    <property type="match status" value="1"/>
</dbReference>
<proteinExistence type="predicted"/>
<keyword evidence="2" id="KW-1185">Reference proteome</keyword>
<gene>
    <name evidence="1" type="ORF">CFP56_007109</name>
</gene>
<accession>A0AAW0L6Y1</accession>
<dbReference type="EMBL" id="PKMF04000146">
    <property type="protein sequence ID" value="KAK7847075.1"/>
    <property type="molecule type" value="Genomic_DNA"/>
</dbReference>
<dbReference type="InterPro" id="IPR032675">
    <property type="entry name" value="LRR_dom_sf"/>
</dbReference>
<name>A0AAW0L6Y1_QUESU</name>
<sequence>YLPDDIYTLQHLFGLYIPTAKLRQTYDYLDGFSRYGFLSLTSLSFKGNKNIIELDFLMKPEYFPALNSLNLSATNIVSIPESLSRFTSLAILDIQHCKQLWEIPRLPQSVECVNASKSYSLNPQSLSTLLNQVGEILGILPNKACKGARSRILMDPQTSSSELLNDDKFDIILPVTEIPSWLNLNHESDRDVLSFWVGRKFPNPFYVCFAFGPANYSRLSSCEVFLSINGCEKKYLRTTPIDTDELSDDLWIFSLSNYELQIRLNESNPSELNYVESASVVPKNLMFFTCRVQVLGIIVVALIWINGLSTMEEILDIHVDGEEETIDQPMPDVAKNTTCPTSDGFESDSDSGKGALVQPFQLQRACPGVVDDPYGGFSLQRTNLFKRRKKVEPYLTHLFTFYTESRFLR</sequence>
<comment type="caution">
    <text evidence="1">The sequence shown here is derived from an EMBL/GenBank/DDBJ whole genome shotgun (WGS) entry which is preliminary data.</text>
</comment>
<dbReference type="Proteomes" id="UP000237347">
    <property type="component" value="Unassembled WGS sequence"/>
</dbReference>
<evidence type="ECO:0000313" key="2">
    <source>
        <dbReference type="Proteomes" id="UP000237347"/>
    </source>
</evidence>
<dbReference type="AlphaFoldDB" id="A0AAW0L6Y1"/>